<dbReference type="AlphaFoldDB" id="A0A9X2JGP4"/>
<dbReference type="EMBL" id="JAMXLR010000026">
    <property type="protein sequence ID" value="MCO6043783.1"/>
    <property type="molecule type" value="Genomic_DNA"/>
</dbReference>
<keyword evidence="1" id="KW-0808">Transferase</keyword>
<dbReference type="GO" id="GO:0004674">
    <property type="term" value="F:protein serine/threonine kinase activity"/>
    <property type="evidence" value="ECO:0007669"/>
    <property type="project" value="UniProtKB-KW"/>
</dbReference>
<proteinExistence type="predicted"/>
<dbReference type="CDD" id="cd16936">
    <property type="entry name" value="HATPase_RsbW-like"/>
    <property type="match status" value="1"/>
</dbReference>
<dbReference type="PANTHER" id="PTHR35526:SF3">
    <property type="entry name" value="ANTI-SIGMA-F FACTOR RSBW"/>
    <property type="match status" value="1"/>
</dbReference>
<keyword evidence="4" id="KW-1185">Reference proteome</keyword>
<dbReference type="Gene3D" id="3.30.565.10">
    <property type="entry name" value="Histidine kinase-like ATPase, C-terminal domain"/>
    <property type="match status" value="1"/>
</dbReference>
<evidence type="ECO:0000313" key="4">
    <source>
        <dbReference type="Proteomes" id="UP001155241"/>
    </source>
</evidence>
<dbReference type="GO" id="GO:0005524">
    <property type="term" value="F:ATP binding"/>
    <property type="evidence" value="ECO:0007669"/>
    <property type="project" value="UniProtKB-KW"/>
</dbReference>
<name>A0A9X2JGP4_9BACT</name>
<keyword evidence="3" id="KW-0547">Nucleotide-binding</keyword>
<dbReference type="InterPro" id="IPR036890">
    <property type="entry name" value="HATPase_C_sf"/>
</dbReference>
<reference evidence="3" key="1">
    <citation type="submission" date="2022-06" db="EMBL/GenBank/DDBJ databases">
        <title>Aeoliella straminimaris, a novel planctomycete from sediments.</title>
        <authorList>
            <person name="Vitorino I.R."/>
            <person name="Lage O.M."/>
        </authorList>
    </citation>
    <scope>NUCLEOTIDE SEQUENCE</scope>
    <source>
        <strain evidence="3">ICT_H6.2</strain>
    </source>
</reference>
<feature type="domain" description="Histidine kinase/HSP90-like ATPase" evidence="2">
    <location>
        <begin position="20"/>
        <end position="136"/>
    </location>
</feature>
<gene>
    <name evidence="3" type="ORF">NG895_07675</name>
</gene>
<protein>
    <submittedName>
        <fullName evidence="3">ATP-binding protein</fullName>
    </submittedName>
</protein>
<comment type="caution">
    <text evidence="3">The sequence shown here is derived from an EMBL/GenBank/DDBJ whole genome shotgun (WGS) entry which is preliminary data.</text>
</comment>
<dbReference type="InterPro" id="IPR050267">
    <property type="entry name" value="Anti-sigma-factor_SerPK"/>
</dbReference>
<evidence type="ECO:0000256" key="1">
    <source>
        <dbReference type="ARBA" id="ARBA00022527"/>
    </source>
</evidence>
<dbReference type="RefSeq" id="WP_252851888.1">
    <property type="nucleotide sequence ID" value="NZ_JAMXLR010000026.1"/>
</dbReference>
<keyword evidence="3" id="KW-0067">ATP-binding</keyword>
<evidence type="ECO:0000259" key="2">
    <source>
        <dbReference type="Pfam" id="PF13581"/>
    </source>
</evidence>
<accession>A0A9X2JGP4</accession>
<dbReference type="SUPFAM" id="SSF55874">
    <property type="entry name" value="ATPase domain of HSP90 chaperone/DNA topoisomerase II/histidine kinase"/>
    <property type="match status" value="1"/>
</dbReference>
<dbReference type="InterPro" id="IPR003594">
    <property type="entry name" value="HATPase_dom"/>
</dbReference>
<dbReference type="Pfam" id="PF13581">
    <property type="entry name" value="HATPase_c_2"/>
    <property type="match status" value="1"/>
</dbReference>
<dbReference type="Proteomes" id="UP001155241">
    <property type="component" value="Unassembled WGS sequence"/>
</dbReference>
<sequence>MDQHNWSWTLKRSFPSRRNAHLESMEEILGQLTELGWSDRELFGVQMALEESLTNAIRHGNKCDESKHVAIECKVSPERFWLRVEDEGPGFIPEHVPDCRKGKHLEACGGRGLMLIKAYMTTVEYNDRGNRVTMEKVRGEQSSELMDVSS</sequence>
<keyword evidence="1" id="KW-0418">Kinase</keyword>
<organism evidence="3 4">
    <name type="scientific">Aeoliella straminimaris</name>
    <dbReference type="NCBI Taxonomy" id="2954799"/>
    <lineage>
        <taxon>Bacteria</taxon>
        <taxon>Pseudomonadati</taxon>
        <taxon>Planctomycetota</taxon>
        <taxon>Planctomycetia</taxon>
        <taxon>Pirellulales</taxon>
        <taxon>Lacipirellulaceae</taxon>
        <taxon>Aeoliella</taxon>
    </lineage>
</organism>
<evidence type="ECO:0000313" key="3">
    <source>
        <dbReference type="EMBL" id="MCO6043783.1"/>
    </source>
</evidence>
<keyword evidence="1" id="KW-0723">Serine/threonine-protein kinase</keyword>
<dbReference type="PANTHER" id="PTHR35526">
    <property type="entry name" value="ANTI-SIGMA-F FACTOR RSBW-RELATED"/>
    <property type="match status" value="1"/>
</dbReference>